<feature type="signal peptide" evidence="1">
    <location>
        <begin position="1"/>
        <end position="22"/>
    </location>
</feature>
<feature type="non-terminal residue" evidence="2">
    <location>
        <position position="215"/>
    </location>
</feature>
<organism evidence="2 3">
    <name type="scientific">Candidatus Blautia faecigallinarum</name>
    <dbReference type="NCBI Taxonomy" id="2838488"/>
    <lineage>
        <taxon>Bacteria</taxon>
        <taxon>Bacillati</taxon>
        <taxon>Bacillota</taxon>
        <taxon>Clostridia</taxon>
        <taxon>Lachnospirales</taxon>
        <taxon>Lachnospiraceae</taxon>
        <taxon>Blautia</taxon>
    </lineage>
</organism>
<keyword evidence="1" id="KW-0732">Signal</keyword>
<dbReference type="AlphaFoldDB" id="A0A9D2DT74"/>
<evidence type="ECO:0000256" key="1">
    <source>
        <dbReference type="SAM" id="SignalP"/>
    </source>
</evidence>
<reference evidence="2" key="1">
    <citation type="journal article" date="2021" name="PeerJ">
        <title>Extensive microbial diversity within the chicken gut microbiome revealed by metagenomics and culture.</title>
        <authorList>
            <person name="Gilroy R."/>
            <person name="Ravi A."/>
            <person name="Getino M."/>
            <person name="Pursley I."/>
            <person name="Horton D.L."/>
            <person name="Alikhan N.F."/>
            <person name="Baker D."/>
            <person name="Gharbi K."/>
            <person name="Hall N."/>
            <person name="Watson M."/>
            <person name="Adriaenssens E.M."/>
            <person name="Foster-Nyarko E."/>
            <person name="Jarju S."/>
            <person name="Secka A."/>
            <person name="Antonio M."/>
            <person name="Oren A."/>
            <person name="Chaudhuri R.R."/>
            <person name="La Ragione R."/>
            <person name="Hildebrand F."/>
            <person name="Pallen M.J."/>
        </authorList>
    </citation>
    <scope>NUCLEOTIDE SEQUENCE</scope>
    <source>
        <strain evidence="2">14324</strain>
    </source>
</reference>
<sequence length="215" mass="24603">MRTRNVYRPAAMLFLAAGIVLLSGCQETPEESAVVSRAEGLSEDAAAEPLKEGETQTIELPAKWEETKKWNDDRWIFQADMALEPIETGNLPVVEMEPYAISQEELEKLTAYFADGRELYVPKPDSREDYQKKLDRIQNMEGVYSVYTIDVLLSDETRMLREGLELATPEAELTDQKAEVRFGPREMDPAEAATYKDYYSDEIETYDRDLYFSAD</sequence>
<name>A0A9D2DT74_9FIRM</name>
<dbReference type="EMBL" id="DXBU01000102">
    <property type="protein sequence ID" value="HIZ22625.1"/>
    <property type="molecule type" value="Genomic_DNA"/>
</dbReference>
<dbReference type="PROSITE" id="PS51257">
    <property type="entry name" value="PROKAR_LIPOPROTEIN"/>
    <property type="match status" value="1"/>
</dbReference>
<proteinExistence type="predicted"/>
<reference evidence="2" key="2">
    <citation type="submission" date="2021-04" db="EMBL/GenBank/DDBJ databases">
        <authorList>
            <person name="Gilroy R."/>
        </authorList>
    </citation>
    <scope>NUCLEOTIDE SEQUENCE</scope>
    <source>
        <strain evidence="2">14324</strain>
    </source>
</reference>
<feature type="chain" id="PRO_5038934247" evidence="1">
    <location>
        <begin position="23"/>
        <end position="215"/>
    </location>
</feature>
<comment type="caution">
    <text evidence="2">The sequence shown here is derived from an EMBL/GenBank/DDBJ whole genome shotgun (WGS) entry which is preliminary data.</text>
</comment>
<evidence type="ECO:0000313" key="2">
    <source>
        <dbReference type="EMBL" id="HIZ22625.1"/>
    </source>
</evidence>
<evidence type="ECO:0000313" key="3">
    <source>
        <dbReference type="Proteomes" id="UP000824041"/>
    </source>
</evidence>
<protein>
    <submittedName>
        <fullName evidence="2">Uncharacterized protein</fullName>
    </submittedName>
</protein>
<accession>A0A9D2DT74</accession>
<dbReference type="Proteomes" id="UP000824041">
    <property type="component" value="Unassembled WGS sequence"/>
</dbReference>
<gene>
    <name evidence="2" type="ORF">IAA21_07505</name>
</gene>